<dbReference type="InterPro" id="IPR023155">
    <property type="entry name" value="Cyt_c-552/4"/>
</dbReference>
<dbReference type="InterPro" id="IPR051829">
    <property type="entry name" value="Multiheme_Cytochr_ET"/>
</dbReference>
<dbReference type="Pfam" id="PF14522">
    <property type="entry name" value="Cytochrome_C7"/>
    <property type="match status" value="1"/>
</dbReference>
<proteinExistence type="predicted"/>
<dbReference type="PIRSF" id="PIRSF039014">
    <property type="entry name" value="OTR_cyc"/>
    <property type="match status" value="1"/>
</dbReference>
<dbReference type="InParanoid" id="E6W2W8"/>
<dbReference type="OrthoDB" id="9788513at2"/>
<evidence type="ECO:0000256" key="1">
    <source>
        <dbReference type="ARBA" id="ARBA00022729"/>
    </source>
</evidence>
<protein>
    <submittedName>
        <fullName evidence="5">Cytochrome c family protein</fullName>
    </submittedName>
</protein>
<dbReference type="GO" id="GO:0016491">
    <property type="term" value="F:oxidoreductase activity"/>
    <property type="evidence" value="ECO:0007669"/>
    <property type="project" value="TreeGrafter"/>
</dbReference>
<feature type="domain" description="Cytochrome c7-like" evidence="4">
    <location>
        <begin position="206"/>
        <end position="272"/>
    </location>
</feature>
<feature type="signal peptide" evidence="2">
    <location>
        <begin position="1"/>
        <end position="23"/>
    </location>
</feature>
<dbReference type="PANTHER" id="PTHR35038">
    <property type="entry name" value="DISSIMILATORY SULFITE REDUCTASE SIRA"/>
    <property type="match status" value="1"/>
</dbReference>
<keyword evidence="6" id="KW-1185">Reference proteome</keyword>
<reference evidence="5 6" key="1">
    <citation type="submission" date="2010-12" db="EMBL/GenBank/DDBJ databases">
        <title>Complete sequence of Desulfurispirillum indicum S5.</title>
        <authorList>
            <consortium name="US DOE Joint Genome Institute"/>
            <person name="Lucas S."/>
            <person name="Copeland A."/>
            <person name="Lapidus A."/>
            <person name="Cheng J.-F."/>
            <person name="Goodwin L."/>
            <person name="Pitluck S."/>
            <person name="Chertkov O."/>
            <person name="Held B."/>
            <person name="Detter J.C."/>
            <person name="Han C."/>
            <person name="Tapia R."/>
            <person name="Land M."/>
            <person name="Hauser L."/>
            <person name="Kyrpides N."/>
            <person name="Ivanova N."/>
            <person name="Mikhailova N."/>
            <person name="Haggblom M."/>
            <person name="Rauschenbach I."/>
            <person name="Bini E."/>
            <person name="Woyke T."/>
        </authorList>
    </citation>
    <scope>NUCLEOTIDE SEQUENCE [LARGE SCALE GENOMIC DNA]</scope>
    <source>
        <strain evidence="6">ATCC BAA-1389 / DSM 22839 / S5</strain>
    </source>
</reference>
<dbReference type="NCBIfam" id="TIGR04315">
    <property type="entry name" value="octaheme_Shew"/>
    <property type="match status" value="1"/>
</dbReference>
<gene>
    <name evidence="5" type="ordered locus">Selin_2073</name>
</gene>
<organism evidence="5 6">
    <name type="scientific">Desulfurispirillum indicum (strain ATCC BAA-1389 / DSM 22839 / S5)</name>
    <dbReference type="NCBI Taxonomy" id="653733"/>
    <lineage>
        <taxon>Bacteria</taxon>
        <taxon>Pseudomonadati</taxon>
        <taxon>Chrysiogenota</taxon>
        <taxon>Chrysiogenia</taxon>
        <taxon>Chrysiogenales</taxon>
        <taxon>Chrysiogenaceae</taxon>
        <taxon>Desulfurispirillum</taxon>
    </lineage>
</organism>
<dbReference type="STRING" id="653733.Selin_2073"/>
<dbReference type="PANTHER" id="PTHR35038:SF5">
    <property type="entry name" value="CYTOCHROME C-TYPE PROTEIN NRFB"/>
    <property type="match status" value="1"/>
</dbReference>
<dbReference type="CDD" id="cd08168">
    <property type="entry name" value="Cytochrom_C3"/>
    <property type="match status" value="1"/>
</dbReference>
<evidence type="ECO:0000256" key="2">
    <source>
        <dbReference type="SAM" id="SignalP"/>
    </source>
</evidence>
<dbReference type="SUPFAM" id="SSF48695">
    <property type="entry name" value="Multiheme cytochromes"/>
    <property type="match status" value="1"/>
</dbReference>
<evidence type="ECO:0000259" key="4">
    <source>
        <dbReference type="Pfam" id="PF14522"/>
    </source>
</evidence>
<accession>E6W2W8</accession>
<dbReference type="EMBL" id="CP002432">
    <property type="protein sequence ID" value="ADU66793.1"/>
    <property type="molecule type" value="Genomic_DNA"/>
</dbReference>
<evidence type="ECO:0000259" key="3">
    <source>
        <dbReference type="Pfam" id="PF13435"/>
    </source>
</evidence>
<dbReference type="Pfam" id="PF13435">
    <property type="entry name" value="Cytochrome_C554"/>
    <property type="match status" value="1"/>
</dbReference>
<dbReference type="RefSeq" id="WP_013506673.1">
    <property type="nucleotide sequence ID" value="NC_014836.1"/>
</dbReference>
<dbReference type="Pfam" id="PF11783">
    <property type="entry name" value="Cytochrome_cB"/>
    <property type="match status" value="1"/>
</dbReference>
<dbReference type="InterPro" id="IPR036280">
    <property type="entry name" value="Multihaem_cyt_sf"/>
</dbReference>
<sequence length="470" mass="51881">MKRVLSVFSVFFFALALAGFASAGLDHSMFIQGEFKSGPEVTKKCLECHSQQGRDFMQTAHWKWAGKPNHVKGMESSKEEYGKRNMINNFCISVEGGTNPQNMASCTGCHAGYGWRDSSFDHSNPVNIDCLVCHTSEGDYFGAKRSGGAGTVSKAYVESGGLLKAAQSVGKPSMINCGTCHFYGGGGDAVKHGGLDSSLYTANRSLDVHMSAPANMTCVDCHTADKHRVKGASTMMATHEGRVSCSDCHADVHKSNPLMAKHLDAIACQTCHIPAHSRGQHSKVLWDWSTSGKKKDPEWEGDHDRETYYPTKGTFEWGKDVMPAYLWYNGQIERYMKGDKIDPKQMTSINKPVGDIKDKKAKIYPFKEHLGNQPYDTRHLYLLTPHTFQGYWSHLDWQKALVEGAKGAGMEYSGSFDFARTIEYISVSHQVAPKEQALKCADCHSPQGRLDWKALGYGSDPMTGGTSRNK</sequence>
<evidence type="ECO:0000313" key="5">
    <source>
        <dbReference type="EMBL" id="ADU66793.1"/>
    </source>
</evidence>
<dbReference type="eggNOG" id="ENOG502Z8B5">
    <property type="taxonomic scope" value="Bacteria"/>
</dbReference>
<feature type="domain" description="Cytochrome c-552/4" evidence="3">
    <location>
        <begin position="44"/>
        <end position="135"/>
    </location>
</feature>
<dbReference type="Gene3D" id="1.10.1130.10">
    <property type="entry name" value="Flavocytochrome C3, Chain A"/>
    <property type="match status" value="1"/>
</dbReference>
<evidence type="ECO:0000313" key="6">
    <source>
        <dbReference type="Proteomes" id="UP000002572"/>
    </source>
</evidence>
<dbReference type="Proteomes" id="UP000002572">
    <property type="component" value="Chromosome"/>
</dbReference>
<dbReference type="AlphaFoldDB" id="E6W2W8"/>
<dbReference type="HOGENOM" id="CLU_033148_0_0_0"/>
<dbReference type="InterPro" id="IPR029467">
    <property type="entry name" value="Cyt_c7-like"/>
</dbReference>
<keyword evidence="1 2" id="KW-0732">Signal</keyword>
<name>E6W2W8_DESIS</name>
<dbReference type="InterPro" id="IPR024673">
    <property type="entry name" value="Octahem_Cyt_c"/>
</dbReference>
<feature type="chain" id="PRO_5003211642" evidence="2">
    <location>
        <begin position="24"/>
        <end position="470"/>
    </location>
</feature>
<dbReference type="KEGG" id="din:Selin_2073"/>